<dbReference type="EMBL" id="LK028587">
    <property type="protein sequence ID" value="CDS22828.1"/>
    <property type="molecule type" value="Genomic_DNA"/>
</dbReference>
<dbReference type="Gene3D" id="1.10.238.10">
    <property type="entry name" value="EF-hand"/>
    <property type="match status" value="1"/>
</dbReference>
<dbReference type="AlphaFoldDB" id="A0A068WSS3"/>
<keyword evidence="1" id="KW-0812">Transmembrane</keyword>
<reference evidence="3 4" key="1">
    <citation type="journal article" date="2013" name="Nature">
        <title>The genomes of four tapeworm species reveal adaptations to parasitism.</title>
        <authorList>
            <person name="Tsai I.J."/>
            <person name="Zarowiecki M."/>
            <person name="Holroyd N."/>
            <person name="Garciarrubio A."/>
            <person name="Sanchez-Flores A."/>
            <person name="Brooks K.L."/>
            <person name="Tracey A."/>
            <person name="Bobes R.J."/>
            <person name="Fragoso G."/>
            <person name="Sciutto E."/>
            <person name="Aslett M."/>
            <person name="Beasley H."/>
            <person name="Bennett H.M."/>
            <person name="Cai J."/>
            <person name="Camicia F."/>
            <person name="Clark R."/>
            <person name="Cucher M."/>
            <person name="De Silva N."/>
            <person name="Day T.A."/>
            <person name="Deplazes P."/>
            <person name="Estrada K."/>
            <person name="Fernandez C."/>
            <person name="Holland P.W."/>
            <person name="Hou J."/>
            <person name="Hu S."/>
            <person name="Huckvale T."/>
            <person name="Hung S.S."/>
            <person name="Kamenetzky L."/>
            <person name="Keane J.A."/>
            <person name="Kiss F."/>
            <person name="Koziol U."/>
            <person name="Lambert O."/>
            <person name="Liu K."/>
            <person name="Luo X."/>
            <person name="Luo Y."/>
            <person name="Macchiaroli N."/>
            <person name="Nichol S."/>
            <person name="Paps J."/>
            <person name="Parkinson J."/>
            <person name="Pouchkina-Stantcheva N."/>
            <person name="Riddiford N."/>
            <person name="Rosenzvit M."/>
            <person name="Salinas G."/>
            <person name="Wasmuth J.D."/>
            <person name="Zamanian M."/>
            <person name="Zheng Y."/>
            <person name="Cai X."/>
            <person name="Soberon X."/>
            <person name="Olson P.D."/>
            <person name="Laclette J.P."/>
            <person name="Brehm K."/>
            <person name="Berriman M."/>
            <person name="Garciarrubio A."/>
            <person name="Bobes R.J."/>
            <person name="Fragoso G."/>
            <person name="Sanchez-Flores A."/>
            <person name="Estrada K."/>
            <person name="Cevallos M.A."/>
            <person name="Morett E."/>
            <person name="Gonzalez V."/>
            <person name="Portillo T."/>
            <person name="Ochoa-Leyva A."/>
            <person name="Jose M.V."/>
            <person name="Sciutto E."/>
            <person name="Landa A."/>
            <person name="Jimenez L."/>
            <person name="Valdes V."/>
            <person name="Carrero J.C."/>
            <person name="Larralde C."/>
            <person name="Morales-Montor J."/>
            <person name="Limon-Lason J."/>
            <person name="Soberon X."/>
            <person name="Laclette J.P."/>
        </authorList>
    </citation>
    <scope>NUCLEOTIDE SEQUENCE [LARGE SCALE GENOMIC DNA]</scope>
</reference>
<evidence type="ECO:0000313" key="5">
    <source>
        <dbReference type="WBParaSite" id="EgrG_001201100"/>
    </source>
</evidence>
<evidence type="ECO:0000259" key="2">
    <source>
        <dbReference type="PROSITE" id="PS50222"/>
    </source>
</evidence>
<dbReference type="InterPro" id="IPR002048">
    <property type="entry name" value="EF_hand_dom"/>
</dbReference>
<evidence type="ECO:0000256" key="1">
    <source>
        <dbReference type="SAM" id="Phobius"/>
    </source>
</evidence>
<feature type="transmembrane region" description="Helical" evidence="1">
    <location>
        <begin position="201"/>
        <end position="224"/>
    </location>
</feature>
<proteinExistence type="predicted"/>
<dbReference type="InterPro" id="IPR037177">
    <property type="entry name" value="DLC_sf"/>
</dbReference>
<protein>
    <submittedName>
        <fullName evidence="3 5">Tegumental antigen</fullName>
    </submittedName>
</protein>
<reference evidence="5" key="3">
    <citation type="submission" date="2020-10" db="UniProtKB">
        <authorList>
            <consortium name="WormBaseParasite"/>
        </authorList>
    </citation>
    <scope>IDENTIFICATION</scope>
</reference>
<dbReference type="InterPro" id="IPR011992">
    <property type="entry name" value="EF-hand-dom_pair"/>
</dbReference>
<organism evidence="3">
    <name type="scientific">Echinococcus granulosus</name>
    <name type="common">Hydatid tapeworm</name>
    <dbReference type="NCBI Taxonomy" id="6210"/>
    <lineage>
        <taxon>Eukaryota</taxon>
        <taxon>Metazoa</taxon>
        <taxon>Spiralia</taxon>
        <taxon>Lophotrochozoa</taxon>
        <taxon>Platyhelminthes</taxon>
        <taxon>Cestoda</taxon>
        <taxon>Eucestoda</taxon>
        <taxon>Cyclophyllidea</taxon>
        <taxon>Taeniidae</taxon>
        <taxon>Echinococcus</taxon>
        <taxon>Echinococcus granulosus group</taxon>
    </lineage>
</organism>
<evidence type="ECO:0000313" key="4">
    <source>
        <dbReference type="Proteomes" id="UP000492820"/>
    </source>
</evidence>
<feature type="domain" description="EF-hand" evidence="2">
    <location>
        <begin position="33"/>
        <end position="68"/>
    </location>
</feature>
<dbReference type="GO" id="GO:0007017">
    <property type="term" value="P:microtubule-based process"/>
    <property type="evidence" value="ECO:0007669"/>
    <property type="project" value="InterPro"/>
</dbReference>
<accession>A0A068WSS3</accession>
<keyword evidence="1" id="KW-0472">Membrane</keyword>
<gene>
    <name evidence="3" type="ORF">EgrG_001201100</name>
</gene>
<dbReference type="Proteomes" id="UP000492820">
    <property type="component" value="Unassembled WGS sequence"/>
</dbReference>
<sequence>MYQSSLKRSNSDIPDVIYERRVLKYLPPEITEYDWDNIDDMFVAVDTDLKGYVTRSQLTDYFRRQGIPLENVDRWFQWFEGRNKGIITIEDVCATLGIPIPVEYRRKAENEARMSEDLIQETAAAPAVFAAPPMPSSPPPTMEKSIMDGVEVLPGNAATDDILEGCVRLVKDYPGQFKQESDLAGYLKEHMEMKYRKHWQVVIAVSTIGCAVAHEITFSSYILFPIGEAYDIIRVFILFSPYFTPQNVSLLHRIYEIIQIYLLFANF</sequence>
<dbReference type="PROSITE" id="PS50222">
    <property type="entry name" value="EF_HAND_2"/>
    <property type="match status" value="1"/>
</dbReference>
<dbReference type="Gene3D" id="3.30.740.10">
    <property type="entry name" value="Protein Inhibitor Of Neuronal Nitric Oxide Synthase"/>
    <property type="match status" value="1"/>
</dbReference>
<reference evidence="3" key="2">
    <citation type="submission" date="2014-06" db="EMBL/GenBank/DDBJ databases">
        <authorList>
            <person name="Aslett M."/>
        </authorList>
    </citation>
    <scope>NUCLEOTIDE SEQUENCE</scope>
</reference>
<dbReference type="GO" id="GO:0030286">
    <property type="term" value="C:dynein complex"/>
    <property type="evidence" value="ECO:0007669"/>
    <property type="project" value="InterPro"/>
</dbReference>
<dbReference type="CDD" id="cd21450">
    <property type="entry name" value="DLC-like_DYNLL1-like"/>
    <property type="match status" value="1"/>
</dbReference>
<name>A0A068WSS3_ECHGR</name>
<dbReference type="OrthoDB" id="6236179at2759"/>
<dbReference type="WBParaSite" id="EgrG_001201100">
    <property type="protein sequence ID" value="EgrG_001201100"/>
    <property type="gene ID" value="EgrG_001201100"/>
</dbReference>
<dbReference type="SUPFAM" id="SSF54648">
    <property type="entry name" value="DLC"/>
    <property type="match status" value="1"/>
</dbReference>
<dbReference type="SUPFAM" id="SSF47473">
    <property type="entry name" value="EF-hand"/>
    <property type="match status" value="1"/>
</dbReference>
<evidence type="ECO:0000313" key="3">
    <source>
        <dbReference type="EMBL" id="CDS22828.1"/>
    </source>
</evidence>
<dbReference type="GO" id="GO:0005509">
    <property type="term" value="F:calcium ion binding"/>
    <property type="evidence" value="ECO:0007669"/>
    <property type="project" value="InterPro"/>
</dbReference>
<keyword evidence="1" id="KW-1133">Transmembrane helix</keyword>